<dbReference type="AlphaFoldDB" id="T1GU79"/>
<dbReference type="InterPro" id="IPR007109">
    <property type="entry name" value="Brix"/>
</dbReference>
<reference evidence="4" key="2">
    <citation type="submission" date="2015-06" db="UniProtKB">
        <authorList>
            <consortium name="EnsemblMetazoa"/>
        </authorList>
    </citation>
    <scope>IDENTIFICATION</scope>
</reference>
<dbReference type="STRING" id="36166.T1GU79"/>
<dbReference type="EnsemblMetazoa" id="MESCA007287-RA">
    <property type="protein sequence ID" value="MESCA007287-PA"/>
    <property type="gene ID" value="MESCA007287"/>
</dbReference>
<feature type="region of interest" description="Disordered" evidence="2">
    <location>
        <begin position="258"/>
        <end position="362"/>
    </location>
</feature>
<dbReference type="Pfam" id="PF04427">
    <property type="entry name" value="Brix"/>
    <property type="match status" value="1"/>
</dbReference>
<dbReference type="SMART" id="SM00879">
    <property type="entry name" value="Brix"/>
    <property type="match status" value="1"/>
</dbReference>
<dbReference type="OMA" id="CSDISDY"/>
<dbReference type="PANTHER" id="PTHR12661:SF5">
    <property type="entry name" value="SUPPRESSOR OF SWI4 1 HOMOLOG"/>
    <property type="match status" value="1"/>
</dbReference>
<organism evidence="4 5">
    <name type="scientific">Megaselia scalaris</name>
    <name type="common">Humpbacked fly</name>
    <name type="synonym">Phora scalaris</name>
    <dbReference type="NCBI Taxonomy" id="36166"/>
    <lineage>
        <taxon>Eukaryota</taxon>
        <taxon>Metazoa</taxon>
        <taxon>Ecdysozoa</taxon>
        <taxon>Arthropoda</taxon>
        <taxon>Hexapoda</taxon>
        <taxon>Insecta</taxon>
        <taxon>Pterygota</taxon>
        <taxon>Neoptera</taxon>
        <taxon>Endopterygota</taxon>
        <taxon>Diptera</taxon>
        <taxon>Brachycera</taxon>
        <taxon>Muscomorpha</taxon>
        <taxon>Platypezoidea</taxon>
        <taxon>Phoridae</taxon>
        <taxon>Megaseliini</taxon>
        <taxon>Megaselia</taxon>
    </lineage>
</organism>
<sequence length="386" mass="45006">VHQFTLARDVLTQYRKQFVNENIFKHSPLVIMNNFAGEGKHLKLMATTFQNMFPSINLATVSLHTIKRCLLFSYNPITKLVEVRHYSISVVASGLKKSVKKLVLGKIPNLSKCSDISDYILQTNNASDTEGEEDEASQVVLPQDLKSKGNMADNKSAVHLHEIGPRMTLQLMKIEDGVMTGEVLFNETVVKTEEEIERIKKMREKKKRLKEQRQRFKMKTRRKMKLKRRRKNAVSTRIINRSFQKNLKSSLTMMEEVGENPDEELFKTDMNEGRKRTRLPKNMSYAAKKRKMGEEKGNKKFSKDRNEKRGSRKDDDDERKPRFKKGNKFDRKDKFSKNKKFDRNDRKGGKKPIKSGRVTKKRNFNEIISYLKKLFLSCFGIKEQGC</sequence>
<reference evidence="5" key="1">
    <citation type="submission" date="2013-02" db="EMBL/GenBank/DDBJ databases">
        <authorList>
            <person name="Hughes D."/>
        </authorList>
    </citation>
    <scope>NUCLEOTIDE SEQUENCE</scope>
    <source>
        <strain>Durham</strain>
        <strain evidence="5">NC isolate 2 -- Noor lab</strain>
    </source>
</reference>
<protein>
    <recommendedName>
        <fullName evidence="3">Brix domain-containing protein</fullName>
    </recommendedName>
</protein>
<feature type="compositionally biased region" description="Basic residues" evidence="2">
    <location>
        <begin position="348"/>
        <end position="362"/>
    </location>
</feature>
<feature type="domain" description="Brix" evidence="3">
    <location>
        <begin position="1"/>
        <end position="180"/>
    </location>
</feature>
<evidence type="ECO:0000313" key="5">
    <source>
        <dbReference type="Proteomes" id="UP000015102"/>
    </source>
</evidence>
<keyword evidence="5" id="KW-1185">Reference proteome</keyword>
<feature type="compositionally biased region" description="Basic and acidic residues" evidence="2">
    <location>
        <begin position="292"/>
        <end position="320"/>
    </location>
</feature>
<feature type="coiled-coil region" evidence="1">
    <location>
        <begin position="189"/>
        <end position="229"/>
    </location>
</feature>
<dbReference type="PROSITE" id="PS50833">
    <property type="entry name" value="BRIX"/>
    <property type="match status" value="1"/>
</dbReference>
<dbReference type="GO" id="GO:0019843">
    <property type="term" value="F:rRNA binding"/>
    <property type="evidence" value="ECO:0007669"/>
    <property type="project" value="InterPro"/>
</dbReference>
<dbReference type="HOGENOM" id="CLU_026936_0_0_1"/>
<dbReference type="EMBL" id="CAQQ02172692">
    <property type="status" value="NOT_ANNOTATED_CDS"/>
    <property type="molecule type" value="Genomic_DNA"/>
</dbReference>
<proteinExistence type="predicted"/>
<dbReference type="GO" id="GO:0000027">
    <property type="term" value="P:ribosomal large subunit assembly"/>
    <property type="evidence" value="ECO:0007669"/>
    <property type="project" value="TreeGrafter"/>
</dbReference>
<dbReference type="PANTHER" id="PTHR12661">
    <property type="entry name" value="PETER PAN-RELATED"/>
    <property type="match status" value="1"/>
</dbReference>
<dbReference type="Proteomes" id="UP000015102">
    <property type="component" value="Unassembled WGS sequence"/>
</dbReference>
<dbReference type="InterPro" id="IPR045112">
    <property type="entry name" value="PPAN-like"/>
</dbReference>
<dbReference type="GO" id="GO:0006364">
    <property type="term" value="P:rRNA processing"/>
    <property type="evidence" value="ECO:0007669"/>
    <property type="project" value="InterPro"/>
</dbReference>
<feature type="compositionally biased region" description="Basic and acidic residues" evidence="2">
    <location>
        <begin position="327"/>
        <end position="347"/>
    </location>
</feature>
<keyword evidence="1" id="KW-0175">Coiled coil</keyword>
<evidence type="ECO:0000256" key="2">
    <source>
        <dbReference type="SAM" id="MobiDB-lite"/>
    </source>
</evidence>
<accession>T1GU79</accession>
<evidence type="ECO:0000313" key="4">
    <source>
        <dbReference type="EnsemblMetazoa" id="MESCA007287-PA"/>
    </source>
</evidence>
<dbReference type="GO" id="GO:0030687">
    <property type="term" value="C:preribosome, large subunit precursor"/>
    <property type="evidence" value="ECO:0007669"/>
    <property type="project" value="TreeGrafter"/>
</dbReference>
<name>T1GU79_MEGSC</name>
<evidence type="ECO:0000259" key="3">
    <source>
        <dbReference type="PROSITE" id="PS50833"/>
    </source>
</evidence>
<evidence type="ECO:0000256" key="1">
    <source>
        <dbReference type="SAM" id="Coils"/>
    </source>
</evidence>
<feature type="compositionally biased region" description="Basic and acidic residues" evidence="2">
    <location>
        <begin position="264"/>
        <end position="274"/>
    </location>
</feature>